<organism evidence="1 2">
    <name type="scientific">Rhizophagus irregularis</name>
    <dbReference type="NCBI Taxonomy" id="588596"/>
    <lineage>
        <taxon>Eukaryota</taxon>
        <taxon>Fungi</taxon>
        <taxon>Fungi incertae sedis</taxon>
        <taxon>Mucoromycota</taxon>
        <taxon>Glomeromycotina</taxon>
        <taxon>Glomeromycetes</taxon>
        <taxon>Glomerales</taxon>
        <taxon>Glomeraceae</taxon>
        <taxon>Rhizophagus</taxon>
    </lineage>
</organism>
<evidence type="ECO:0000313" key="2">
    <source>
        <dbReference type="Proteomes" id="UP000233469"/>
    </source>
</evidence>
<protein>
    <submittedName>
        <fullName evidence="1">Uncharacterized protein</fullName>
    </submittedName>
</protein>
<reference evidence="1 2" key="1">
    <citation type="submission" date="2016-04" db="EMBL/GenBank/DDBJ databases">
        <title>Genome analyses suggest a sexual origin of heterokaryosis in a supposedly ancient asexual fungus.</title>
        <authorList>
            <person name="Ropars J."/>
            <person name="Sedzielewska K."/>
            <person name="Noel J."/>
            <person name="Charron P."/>
            <person name="Farinelli L."/>
            <person name="Marton T."/>
            <person name="Kruger M."/>
            <person name="Pelin A."/>
            <person name="Brachmann A."/>
            <person name="Corradi N."/>
        </authorList>
    </citation>
    <scope>NUCLEOTIDE SEQUENCE [LARGE SCALE GENOMIC DNA]</scope>
    <source>
        <strain evidence="1 2">C2</strain>
    </source>
</reference>
<gene>
    <name evidence="1" type="ORF">RhiirC2_377317</name>
</gene>
<proteinExistence type="predicted"/>
<comment type="caution">
    <text evidence="1">The sequence shown here is derived from an EMBL/GenBank/DDBJ whole genome shotgun (WGS) entry which is preliminary data.</text>
</comment>
<dbReference type="AlphaFoldDB" id="A0A2N1NF71"/>
<dbReference type="EMBL" id="LLXL01000432">
    <property type="protein sequence ID" value="PKK72567.1"/>
    <property type="molecule type" value="Genomic_DNA"/>
</dbReference>
<sequence length="131" mass="15405">MEKEMEMEVPLIIVEPNDENIGINLQRSSRGFENYYLNNNLPPHNSKKITKIVCSSDTNYVVTFSEEDKSIHGWPIHDDDFEDEKEGKSGKEIRYNSRFQKEELSDLLMVSNDRYVLVRISKKEQDEFSKL</sequence>
<dbReference type="Proteomes" id="UP000233469">
    <property type="component" value="Unassembled WGS sequence"/>
</dbReference>
<accession>A0A2N1NF71</accession>
<name>A0A2N1NF71_9GLOM</name>
<dbReference type="VEuPathDB" id="FungiDB:FUN_013590"/>
<dbReference type="VEuPathDB" id="FungiDB:RhiirFUN_019923"/>
<reference evidence="1 2" key="2">
    <citation type="submission" date="2017-10" db="EMBL/GenBank/DDBJ databases">
        <title>Extensive intraspecific genome diversity in a model arbuscular mycorrhizal fungus.</title>
        <authorList>
            <person name="Chen E.C.H."/>
            <person name="Morin E."/>
            <person name="Baudet D."/>
            <person name="Noel J."/>
            <person name="Ndikumana S."/>
            <person name="Charron P."/>
            <person name="St-Onge C."/>
            <person name="Giorgi J."/>
            <person name="Grigoriev I.V."/>
            <person name="Roux C."/>
            <person name="Martin F.M."/>
            <person name="Corradi N."/>
        </authorList>
    </citation>
    <scope>NUCLEOTIDE SEQUENCE [LARGE SCALE GENOMIC DNA]</scope>
    <source>
        <strain evidence="1 2">C2</strain>
    </source>
</reference>
<evidence type="ECO:0000313" key="1">
    <source>
        <dbReference type="EMBL" id="PKK72567.1"/>
    </source>
</evidence>